<keyword evidence="1" id="KW-0812">Transmembrane</keyword>
<reference evidence="2 3" key="1">
    <citation type="submission" date="2020-03" db="EMBL/GenBank/DDBJ databases">
        <title>WGS of actinomycetes isolated from Thailand.</title>
        <authorList>
            <person name="Thawai C."/>
        </authorList>
    </citation>
    <scope>NUCLEOTIDE SEQUENCE [LARGE SCALE GENOMIC DNA]</scope>
    <source>
        <strain evidence="2 3">FMUSA5-5</strain>
    </source>
</reference>
<feature type="transmembrane region" description="Helical" evidence="1">
    <location>
        <begin position="96"/>
        <end position="116"/>
    </location>
</feature>
<feature type="transmembrane region" description="Helical" evidence="1">
    <location>
        <begin position="177"/>
        <end position="203"/>
    </location>
</feature>
<proteinExistence type="predicted"/>
<keyword evidence="1" id="KW-0472">Membrane</keyword>
<protein>
    <recommendedName>
        <fullName evidence="4">DUF998 domain-containing protein</fullName>
    </recommendedName>
</protein>
<gene>
    <name evidence="2" type="ORF">HCN51_57555</name>
</gene>
<accession>A0ABX1BQR8</accession>
<feature type="transmembrane region" description="Helical" evidence="1">
    <location>
        <begin position="148"/>
        <end position="170"/>
    </location>
</feature>
<evidence type="ECO:0000313" key="2">
    <source>
        <dbReference type="EMBL" id="NJP98924.1"/>
    </source>
</evidence>
<dbReference type="EMBL" id="JAATEP010000128">
    <property type="protein sequence ID" value="NJP98924.1"/>
    <property type="molecule type" value="Genomic_DNA"/>
</dbReference>
<feature type="transmembrane region" description="Helical" evidence="1">
    <location>
        <begin position="62"/>
        <end position="84"/>
    </location>
</feature>
<feature type="transmembrane region" description="Helical" evidence="1">
    <location>
        <begin position="15"/>
        <end position="34"/>
    </location>
</feature>
<name>A0ABX1BQR8_9ACTN</name>
<evidence type="ECO:0000256" key="1">
    <source>
        <dbReference type="SAM" id="Phobius"/>
    </source>
</evidence>
<comment type="caution">
    <text evidence="2">The sequence shown here is derived from an EMBL/GenBank/DDBJ whole genome shotgun (WGS) entry which is preliminary data.</text>
</comment>
<keyword evidence="3" id="KW-1185">Reference proteome</keyword>
<dbReference type="RefSeq" id="WP_168022206.1">
    <property type="nucleotide sequence ID" value="NZ_JAATEP010000128.1"/>
</dbReference>
<sequence>MPHISAIRQAKSRHIAIYWILTAMTAVVAAVLVVPNAQLGQDTVTDPQWTGEYVAEWRRAAALAYTSGSTVGHVCALLAGVLVARWSRHIARRTGLATALLAGAGLGATQLAVASWRATPFLHHMSGFPGTGDPMEDWIIDPSLHHHLSVLVAMALVFAVFLASAGAGFWMAHRAMLLRLVMTMVFVVIVPVVLFWVTVFALVPRPRIAGL</sequence>
<evidence type="ECO:0008006" key="4">
    <source>
        <dbReference type="Google" id="ProtNLM"/>
    </source>
</evidence>
<dbReference type="Proteomes" id="UP000696294">
    <property type="component" value="Unassembled WGS sequence"/>
</dbReference>
<evidence type="ECO:0000313" key="3">
    <source>
        <dbReference type="Proteomes" id="UP000696294"/>
    </source>
</evidence>
<organism evidence="2 3">
    <name type="scientific">Nonomuraea composti</name>
    <dbReference type="NCBI Taxonomy" id="2720023"/>
    <lineage>
        <taxon>Bacteria</taxon>
        <taxon>Bacillati</taxon>
        <taxon>Actinomycetota</taxon>
        <taxon>Actinomycetes</taxon>
        <taxon>Streptosporangiales</taxon>
        <taxon>Streptosporangiaceae</taxon>
        <taxon>Nonomuraea</taxon>
    </lineage>
</organism>
<keyword evidence="1" id="KW-1133">Transmembrane helix</keyword>